<reference evidence="8" key="1">
    <citation type="submission" date="2021-12" db="EMBL/GenBank/DDBJ databases">
        <title>Black yeast isolated from Biological Soil Crust.</title>
        <authorList>
            <person name="Kurbessoian T."/>
        </authorList>
    </citation>
    <scope>NUCLEOTIDE SEQUENCE</scope>
    <source>
        <strain evidence="8">CCFEE 5208</strain>
    </source>
</reference>
<comment type="subcellular location">
    <subcellularLocation>
        <location evidence="1">Membrane</location>
        <topology evidence="1">Multi-pass membrane protein</topology>
    </subcellularLocation>
</comment>
<proteinExistence type="predicted"/>
<organism evidence="8 9">
    <name type="scientific">Friedmanniomyces endolithicus</name>
    <dbReference type="NCBI Taxonomy" id="329885"/>
    <lineage>
        <taxon>Eukaryota</taxon>
        <taxon>Fungi</taxon>
        <taxon>Dikarya</taxon>
        <taxon>Ascomycota</taxon>
        <taxon>Pezizomycotina</taxon>
        <taxon>Dothideomycetes</taxon>
        <taxon>Dothideomycetidae</taxon>
        <taxon>Mycosphaerellales</taxon>
        <taxon>Teratosphaeriaceae</taxon>
        <taxon>Friedmanniomyces</taxon>
    </lineage>
</organism>
<dbReference type="InterPro" id="IPR036259">
    <property type="entry name" value="MFS_trans_sf"/>
</dbReference>
<feature type="region of interest" description="Disordered" evidence="6">
    <location>
        <begin position="1"/>
        <end position="23"/>
    </location>
</feature>
<feature type="transmembrane region" description="Helical" evidence="7">
    <location>
        <begin position="230"/>
        <end position="248"/>
    </location>
</feature>
<sequence>MGLFKRSAPHADDITPSASPTSVPIHEKDADITHAETASAVEHHAKWKVSKAGDGDAAMALFNSPDEIHEPIDPAEEARVVRKIDLMILPYLAVCYAFFYIDKTTLSYAAIFGIRKDLDLVGQEYSWLSSIFYFGFLAWALPTNLLMQRLPIGKYLGFNIFLWGVFLMMQSAAKNFAGLAALRAFAGAAEACSDPSFMLITSMCPSGWESGTPPTASASRSEGYSASFEFLIIGALCCIWGVVMFIFLPDSPITAKGLTHREKRIAVERLRHNQTGVENKVPYGCIIAISILTCVFLNDYMGRHGRQTRCWFILLFLCPNIAGSFGLRFLADDNKAGRLVSYYLTGPYNAAFVMILAMTTANTAGHTKKVITNAVLFLGYCTGNIAGPFFYKTRQAPQYPLGIWSMIVSHLTEVVIILILRFHLSRENKRRDRIQSQMVGGLEGRDLDATAFSDMTDRENLNFRYLY</sequence>
<keyword evidence="4 7" id="KW-1133">Transmembrane helix</keyword>
<evidence type="ECO:0000256" key="3">
    <source>
        <dbReference type="ARBA" id="ARBA00022692"/>
    </source>
</evidence>
<evidence type="ECO:0000256" key="1">
    <source>
        <dbReference type="ARBA" id="ARBA00004141"/>
    </source>
</evidence>
<gene>
    <name evidence="8" type="ORF">LTR82_006544</name>
</gene>
<evidence type="ECO:0000313" key="9">
    <source>
        <dbReference type="Proteomes" id="UP001168146"/>
    </source>
</evidence>
<dbReference type="AlphaFoldDB" id="A0AAN6FTM7"/>
<feature type="transmembrane region" description="Helical" evidence="7">
    <location>
        <begin position="84"/>
        <end position="101"/>
    </location>
</feature>
<comment type="caution">
    <text evidence="8">The sequence shown here is derived from an EMBL/GenBank/DDBJ whole genome shotgun (WGS) entry which is preliminary data.</text>
</comment>
<evidence type="ECO:0000313" key="8">
    <source>
        <dbReference type="EMBL" id="KAK0322584.1"/>
    </source>
</evidence>
<feature type="transmembrane region" description="Helical" evidence="7">
    <location>
        <begin position="310"/>
        <end position="327"/>
    </location>
</feature>
<dbReference type="PANTHER" id="PTHR43791">
    <property type="entry name" value="PERMEASE-RELATED"/>
    <property type="match status" value="1"/>
</dbReference>
<feature type="transmembrane region" description="Helical" evidence="7">
    <location>
        <begin position="125"/>
        <end position="146"/>
    </location>
</feature>
<keyword evidence="3 7" id="KW-0812">Transmembrane</keyword>
<feature type="transmembrane region" description="Helical" evidence="7">
    <location>
        <begin position="403"/>
        <end position="424"/>
    </location>
</feature>
<dbReference type="EMBL" id="JASUXU010000016">
    <property type="protein sequence ID" value="KAK0322584.1"/>
    <property type="molecule type" value="Genomic_DNA"/>
</dbReference>
<feature type="transmembrane region" description="Helical" evidence="7">
    <location>
        <begin position="339"/>
        <end position="358"/>
    </location>
</feature>
<feature type="transmembrane region" description="Helical" evidence="7">
    <location>
        <begin position="281"/>
        <end position="298"/>
    </location>
</feature>
<dbReference type="GO" id="GO:0022857">
    <property type="term" value="F:transmembrane transporter activity"/>
    <property type="evidence" value="ECO:0007669"/>
    <property type="project" value="InterPro"/>
</dbReference>
<dbReference type="Pfam" id="PF07690">
    <property type="entry name" value="MFS_1"/>
    <property type="match status" value="1"/>
</dbReference>
<dbReference type="Gene3D" id="1.20.1250.20">
    <property type="entry name" value="MFS general substrate transporter like domains"/>
    <property type="match status" value="1"/>
</dbReference>
<evidence type="ECO:0000256" key="4">
    <source>
        <dbReference type="ARBA" id="ARBA00022989"/>
    </source>
</evidence>
<name>A0AAN6FTM7_9PEZI</name>
<keyword evidence="2" id="KW-0813">Transport</keyword>
<dbReference type="Proteomes" id="UP001168146">
    <property type="component" value="Unassembled WGS sequence"/>
</dbReference>
<protein>
    <recommendedName>
        <fullName evidence="10">Major facilitator superfamily (MFS) profile domain-containing protein</fullName>
    </recommendedName>
</protein>
<evidence type="ECO:0000256" key="2">
    <source>
        <dbReference type="ARBA" id="ARBA00022448"/>
    </source>
</evidence>
<evidence type="ECO:0000256" key="5">
    <source>
        <dbReference type="ARBA" id="ARBA00023136"/>
    </source>
</evidence>
<evidence type="ECO:0000256" key="6">
    <source>
        <dbReference type="SAM" id="MobiDB-lite"/>
    </source>
</evidence>
<keyword evidence="5 7" id="KW-0472">Membrane</keyword>
<evidence type="ECO:0008006" key="10">
    <source>
        <dbReference type="Google" id="ProtNLM"/>
    </source>
</evidence>
<evidence type="ECO:0000256" key="7">
    <source>
        <dbReference type="SAM" id="Phobius"/>
    </source>
</evidence>
<dbReference type="SUPFAM" id="SSF103473">
    <property type="entry name" value="MFS general substrate transporter"/>
    <property type="match status" value="1"/>
</dbReference>
<dbReference type="InterPro" id="IPR011701">
    <property type="entry name" value="MFS"/>
</dbReference>
<dbReference type="PANTHER" id="PTHR43791:SF26">
    <property type="entry name" value="ALLANTOATE TRANSPORTER, PUTATIVE (AFU_ORTHOLOGUE AFUA_5G09470)-RELATED"/>
    <property type="match status" value="1"/>
</dbReference>
<accession>A0AAN6FTM7</accession>
<dbReference type="GO" id="GO:0016020">
    <property type="term" value="C:membrane"/>
    <property type="evidence" value="ECO:0007669"/>
    <property type="project" value="UniProtKB-SubCell"/>
</dbReference>
<feature type="transmembrane region" description="Helical" evidence="7">
    <location>
        <begin position="370"/>
        <end position="391"/>
    </location>
</feature>